<gene>
    <name evidence="1" type="ORF">M0R45_025942</name>
</gene>
<reference evidence="1 2" key="1">
    <citation type="journal article" date="2023" name="G3 (Bethesda)">
        <title>A chromosome-length genome assembly and annotation of blackberry (Rubus argutus, cv. 'Hillquist').</title>
        <authorList>
            <person name="Bruna T."/>
            <person name="Aryal R."/>
            <person name="Dudchenko O."/>
            <person name="Sargent D.J."/>
            <person name="Mead D."/>
            <person name="Buti M."/>
            <person name="Cavallini A."/>
            <person name="Hytonen T."/>
            <person name="Andres J."/>
            <person name="Pham M."/>
            <person name="Weisz D."/>
            <person name="Mascagni F."/>
            <person name="Usai G."/>
            <person name="Natali L."/>
            <person name="Bassil N."/>
            <person name="Fernandez G.E."/>
            <person name="Lomsadze A."/>
            <person name="Armour M."/>
            <person name="Olukolu B."/>
            <person name="Poorten T."/>
            <person name="Britton C."/>
            <person name="Davik J."/>
            <person name="Ashrafi H."/>
            <person name="Aiden E.L."/>
            <person name="Borodovsky M."/>
            <person name="Worthington M."/>
        </authorList>
    </citation>
    <scope>NUCLEOTIDE SEQUENCE [LARGE SCALE GENOMIC DNA]</scope>
    <source>
        <strain evidence="1">PI 553951</strain>
    </source>
</reference>
<organism evidence="1 2">
    <name type="scientific">Rubus argutus</name>
    <name type="common">Southern blackberry</name>
    <dbReference type="NCBI Taxonomy" id="59490"/>
    <lineage>
        <taxon>Eukaryota</taxon>
        <taxon>Viridiplantae</taxon>
        <taxon>Streptophyta</taxon>
        <taxon>Embryophyta</taxon>
        <taxon>Tracheophyta</taxon>
        <taxon>Spermatophyta</taxon>
        <taxon>Magnoliopsida</taxon>
        <taxon>eudicotyledons</taxon>
        <taxon>Gunneridae</taxon>
        <taxon>Pentapetalae</taxon>
        <taxon>rosids</taxon>
        <taxon>fabids</taxon>
        <taxon>Rosales</taxon>
        <taxon>Rosaceae</taxon>
        <taxon>Rosoideae</taxon>
        <taxon>Rosoideae incertae sedis</taxon>
        <taxon>Rubus</taxon>
    </lineage>
</organism>
<dbReference type="EMBL" id="JBEDUW010000005">
    <property type="protein sequence ID" value="KAK9928822.1"/>
    <property type="molecule type" value="Genomic_DNA"/>
</dbReference>
<evidence type="ECO:0000313" key="2">
    <source>
        <dbReference type="Proteomes" id="UP001457282"/>
    </source>
</evidence>
<comment type="caution">
    <text evidence="1">The sequence shown here is derived from an EMBL/GenBank/DDBJ whole genome shotgun (WGS) entry which is preliminary data.</text>
</comment>
<accession>A0AAW1WW48</accession>
<evidence type="ECO:0000313" key="1">
    <source>
        <dbReference type="EMBL" id="KAK9928822.1"/>
    </source>
</evidence>
<dbReference type="Proteomes" id="UP001457282">
    <property type="component" value="Unassembled WGS sequence"/>
</dbReference>
<keyword evidence="2" id="KW-1185">Reference proteome</keyword>
<dbReference type="AlphaFoldDB" id="A0AAW1WW48"/>
<sequence length="71" mass="8119">MCYGVEAMGNLMDRVWASWRRGSMDWVAGGMNRAVADLEWQRRVMVLWVQIWVDGESEHDGVGDGFMDAQP</sequence>
<protein>
    <submittedName>
        <fullName evidence="1">Uncharacterized protein</fullName>
    </submittedName>
</protein>
<proteinExistence type="predicted"/>
<name>A0AAW1WW48_RUBAR</name>